<evidence type="ECO:0000256" key="1">
    <source>
        <dbReference type="SAM" id="MobiDB-lite"/>
    </source>
</evidence>
<accession>A0ABQ8DUP8</accession>
<organism evidence="2 3">
    <name type="scientific">Brassica napus</name>
    <name type="common">Rape</name>
    <dbReference type="NCBI Taxonomy" id="3708"/>
    <lineage>
        <taxon>Eukaryota</taxon>
        <taxon>Viridiplantae</taxon>
        <taxon>Streptophyta</taxon>
        <taxon>Embryophyta</taxon>
        <taxon>Tracheophyta</taxon>
        <taxon>Spermatophyta</taxon>
        <taxon>Magnoliopsida</taxon>
        <taxon>eudicotyledons</taxon>
        <taxon>Gunneridae</taxon>
        <taxon>Pentapetalae</taxon>
        <taxon>rosids</taxon>
        <taxon>malvids</taxon>
        <taxon>Brassicales</taxon>
        <taxon>Brassicaceae</taxon>
        <taxon>Brassiceae</taxon>
        <taxon>Brassica</taxon>
    </lineage>
</organism>
<proteinExistence type="predicted"/>
<dbReference type="Proteomes" id="UP000824890">
    <property type="component" value="Unassembled WGS sequence"/>
</dbReference>
<evidence type="ECO:0000313" key="3">
    <source>
        <dbReference type="Proteomes" id="UP000824890"/>
    </source>
</evidence>
<reference evidence="2 3" key="1">
    <citation type="submission" date="2021-05" db="EMBL/GenBank/DDBJ databases">
        <title>Genome Assembly of Synthetic Allotetraploid Brassica napus Reveals Homoeologous Exchanges between Subgenomes.</title>
        <authorList>
            <person name="Davis J.T."/>
        </authorList>
    </citation>
    <scope>NUCLEOTIDE SEQUENCE [LARGE SCALE GENOMIC DNA]</scope>
    <source>
        <strain evidence="3">cv. Da-Ae</strain>
        <tissue evidence="2">Seedling</tissue>
    </source>
</reference>
<comment type="caution">
    <text evidence="2">The sequence shown here is derived from an EMBL/GenBank/DDBJ whole genome shotgun (WGS) entry which is preliminary data.</text>
</comment>
<protein>
    <submittedName>
        <fullName evidence="2">Uncharacterized protein</fullName>
    </submittedName>
</protein>
<keyword evidence="3" id="KW-1185">Reference proteome</keyword>
<dbReference type="EMBL" id="JAGKQM010000003">
    <property type="protein sequence ID" value="KAH0932827.1"/>
    <property type="molecule type" value="Genomic_DNA"/>
</dbReference>
<sequence length="78" mass="8991">MVTPRCILLQGKIRQILTTKSRRLLRFDENTIRQTSNRKSPLHILLSTITPNHVSPNHASTSHYFPNHISHSHTSPTR</sequence>
<feature type="region of interest" description="Disordered" evidence="1">
    <location>
        <begin position="57"/>
        <end position="78"/>
    </location>
</feature>
<gene>
    <name evidence="2" type="ORF">HID58_009944</name>
</gene>
<name>A0ABQ8DUP8_BRANA</name>
<evidence type="ECO:0000313" key="2">
    <source>
        <dbReference type="EMBL" id="KAH0932827.1"/>
    </source>
</evidence>